<reference evidence="2" key="2">
    <citation type="submission" date="2019-10" db="EMBL/GenBank/DDBJ databases">
        <title>A de novo genome assembly of a pear dwarfing rootstock.</title>
        <authorList>
            <person name="Wang F."/>
            <person name="Wang J."/>
            <person name="Li S."/>
            <person name="Zhang Y."/>
            <person name="Fang M."/>
            <person name="Ma L."/>
            <person name="Zhao Y."/>
            <person name="Jiang S."/>
        </authorList>
    </citation>
    <scope>NUCLEOTIDE SEQUENCE [LARGE SCALE GENOMIC DNA]</scope>
</reference>
<gene>
    <name evidence="1" type="ORF">D8674_019622</name>
</gene>
<keyword evidence="2" id="KW-1185">Reference proteome</keyword>
<accession>A0A5N5GDP5</accession>
<evidence type="ECO:0000313" key="2">
    <source>
        <dbReference type="Proteomes" id="UP000327157"/>
    </source>
</evidence>
<organism evidence="1 2">
    <name type="scientific">Pyrus ussuriensis x Pyrus communis</name>
    <dbReference type="NCBI Taxonomy" id="2448454"/>
    <lineage>
        <taxon>Eukaryota</taxon>
        <taxon>Viridiplantae</taxon>
        <taxon>Streptophyta</taxon>
        <taxon>Embryophyta</taxon>
        <taxon>Tracheophyta</taxon>
        <taxon>Spermatophyta</taxon>
        <taxon>Magnoliopsida</taxon>
        <taxon>eudicotyledons</taxon>
        <taxon>Gunneridae</taxon>
        <taxon>Pentapetalae</taxon>
        <taxon>rosids</taxon>
        <taxon>fabids</taxon>
        <taxon>Rosales</taxon>
        <taxon>Rosaceae</taxon>
        <taxon>Amygdaloideae</taxon>
        <taxon>Maleae</taxon>
        <taxon>Pyrus</taxon>
    </lineage>
</organism>
<name>A0A5N5GDP5_9ROSA</name>
<sequence length="111" mass="12449">MGEIVDRVENKARGCEIQLLGLVSTSKESHLSSSHLPGRFSLKAAWSCRPHHSAEQCDFPADFLQASCFPFHKDVHRLDVPFGGEKSRELVVIPVAFLLLAHAWNLHKFKS</sequence>
<dbReference type="EMBL" id="SMOL01000487">
    <property type="protein sequence ID" value="KAB2611590.1"/>
    <property type="molecule type" value="Genomic_DNA"/>
</dbReference>
<proteinExistence type="predicted"/>
<comment type="caution">
    <text evidence="1">The sequence shown here is derived from an EMBL/GenBank/DDBJ whole genome shotgun (WGS) entry which is preliminary data.</text>
</comment>
<dbReference type="AlphaFoldDB" id="A0A5N5GDP5"/>
<evidence type="ECO:0000313" key="1">
    <source>
        <dbReference type="EMBL" id="KAB2611590.1"/>
    </source>
</evidence>
<reference evidence="1 2" key="1">
    <citation type="submission" date="2019-09" db="EMBL/GenBank/DDBJ databases">
        <authorList>
            <person name="Ou C."/>
        </authorList>
    </citation>
    <scope>NUCLEOTIDE SEQUENCE [LARGE SCALE GENOMIC DNA]</scope>
    <source>
        <strain evidence="1">S2</strain>
        <tissue evidence="1">Leaf</tissue>
    </source>
</reference>
<dbReference type="Proteomes" id="UP000327157">
    <property type="component" value="Chromosome 17"/>
</dbReference>
<protein>
    <submittedName>
        <fullName evidence="1">Uncharacterized protein</fullName>
    </submittedName>
</protein>
<reference evidence="1 2" key="3">
    <citation type="submission" date="2019-11" db="EMBL/GenBank/DDBJ databases">
        <title>A de novo genome assembly of a pear dwarfing rootstock.</title>
        <authorList>
            <person name="Wang F."/>
            <person name="Wang J."/>
            <person name="Li S."/>
            <person name="Zhang Y."/>
            <person name="Fang M."/>
            <person name="Ma L."/>
            <person name="Zhao Y."/>
            <person name="Jiang S."/>
        </authorList>
    </citation>
    <scope>NUCLEOTIDE SEQUENCE [LARGE SCALE GENOMIC DNA]</scope>
    <source>
        <strain evidence="1">S2</strain>
        <tissue evidence="1">Leaf</tissue>
    </source>
</reference>